<gene>
    <name evidence="5" type="ORF">SAMN05216334_11218</name>
</gene>
<evidence type="ECO:0000313" key="5">
    <source>
        <dbReference type="EMBL" id="SEF85063.1"/>
    </source>
</evidence>
<dbReference type="InterPro" id="IPR021860">
    <property type="entry name" value="Peptidase_S12_Pab87-rel_C"/>
</dbReference>
<organism evidence="5 6">
    <name type="scientific">Nitrosomonas ureae</name>
    <dbReference type="NCBI Taxonomy" id="44577"/>
    <lineage>
        <taxon>Bacteria</taxon>
        <taxon>Pseudomonadati</taxon>
        <taxon>Pseudomonadota</taxon>
        <taxon>Betaproteobacteria</taxon>
        <taxon>Nitrosomonadales</taxon>
        <taxon>Nitrosomonadaceae</taxon>
        <taxon>Nitrosomonas</taxon>
    </lineage>
</organism>
<dbReference type="OrthoDB" id="9801061at2"/>
<dbReference type="RefSeq" id="WP_103966533.1">
    <property type="nucleotide sequence ID" value="NZ_FNUX01000012.1"/>
</dbReference>
<feature type="domain" description="Peptidase S12 Pab87-related C-terminal" evidence="4">
    <location>
        <begin position="374"/>
        <end position="451"/>
    </location>
</feature>
<dbReference type="Pfam" id="PF00144">
    <property type="entry name" value="Beta-lactamase"/>
    <property type="match status" value="1"/>
</dbReference>
<keyword evidence="2" id="KW-0732">Signal</keyword>
<evidence type="ECO:0000256" key="2">
    <source>
        <dbReference type="SAM" id="SignalP"/>
    </source>
</evidence>
<dbReference type="Gene3D" id="3.40.710.10">
    <property type="entry name" value="DD-peptidase/beta-lactamase superfamily"/>
    <property type="match status" value="1"/>
</dbReference>
<dbReference type="InterPro" id="IPR012338">
    <property type="entry name" value="Beta-lactam/transpept-like"/>
</dbReference>
<protein>
    <submittedName>
        <fullName evidence="5">CubicO group peptidase, beta-lactamase class C family</fullName>
    </submittedName>
</protein>
<feature type="signal peptide" evidence="2">
    <location>
        <begin position="1"/>
        <end position="24"/>
    </location>
</feature>
<dbReference type="SUPFAM" id="SSF56601">
    <property type="entry name" value="beta-lactamase/transpeptidase-like"/>
    <property type="match status" value="1"/>
</dbReference>
<sequence>MLNNNLILSLGGVFLIAVTVSAQSSTDFSFPADSDIRQIILDRIESRKQSMGIVVGLVKAGERRIVANGHLGSDDLRHVNVDTVFEIGSITKVFTGFLLADMMQRSEVKLDDPIAKYLPEEVVVPKRNGKEITLVELATHTSGLPRMPDNFLPADPANPYPDYSVKQLYQFLSNYQLSRDIGTEWEYSNLGYGLLGHGLERRNGTDYETLIQDRILEPLGMRNTAIILSPKMKARLAIGHNLALEAVTDRDSKALAGAGALRSTASDLLTFLEMSLGIKESPLASVFAATLEVRRPIGGNNEMGLGWLVMKDGEDEIIWHTGLTAGYSSFIGFLMKKKVGVVVLSNTSASVEDIGKHLLNPKIPLSPPPKLNIAVTIDTNLYDAYVGRYRYKPNYILSVTREGDRLFVQANAYEKVEIFPKGEREFFSKAVDTQIIFNLNDKGRAVSFTHYQNGGGAELHRIGE</sequence>
<feature type="chain" id="PRO_5009287114" evidence="2">
    <location>
        <begin position="25"/>
        <end position="464"/>
    </location>
</feature>
<dbReference type="PANTHER" id="PTHR22935:SF95">
    <property type="entry name" value="BETA-LACTAMASE-LIKE 1-RELATED"/>
    <property type="match status" value="1"/>
</dbReference>
<name>A0A1H5VCV9_9PROT</name>
<reference evidence="5 6" key="1">
    <citation type="submission" date="2016-10" db="EMBL/GenBank/DDBJ databases">
        <authorList>
            <person name="de Groot N.N."/>
        </authorList>
    </citation>
    <scope>NUCLEOTIDE SEQUENCE [LARGE SCALE GENOMIC DNA]</scope>
    <source>
        <strain evidence="5 6">Nm13</strain>
    </source>
</reference>
<proteinExistence type="inferred from homology"/>
<dbReference type="EMBL" id="FNUX01000012">
    <property type="protein sequence ID" value="SEF85063.1"/>
    <property type="molecule type" value="Genomic_DNA"/>
</dbReference>
<dbReference type="Proteomes" id="UP000236753">
    <property type="component" value="Unassembled WGS sequence"/>
</dbReference>
<accession>A0A1H5VCV9</accession>
<comment type="similarity">
    <text evidence="1">Belongs to the beta-lactamase family.</text>
</comment>
<evidence type="ECO:0000259" key="4">
    <source>
        <dbReference type="Pfam" id="PF11954"/>
    </source>
</evidence>
<dbReference type="InterPro" id="IPR001466">
    <property type="entry name" value="Beta-lactam-related"/>
</dbReference>
<feature type="domain" description="Beta-lactamase-related" evidence="3">
    <location>
        <begin position="49"/>
        <end position="351"/>
    </location>
</feature>
<evidence type="ECO:0000313" key="6">
    <source>
        <dbReference type="Proteomes" id="UP000236753"/>
    </source>
</evidence>
<evidence type="ECO:0000256" key="1">
    <source>
        <dbReference type="ARBA" id="ARBA00038473"/>
    </source>
</evidence>
<evidence type="ECO:0000259" key="3">
    <source>
        <dbReference type="Pfam" id="PF00144"/>
    </source>
</evidence>
<dbReference type="InterPro" id="IPR051478">
    <property type="entry name" value="Beta-lactamase-like_AB/R"/>
</dbReference>
<dbReference type="PANTHER" id="PTHR22935">
    <property type="entry name" value="PENICILLIN-BINDING PROTEIN"/>
    <property type="match status" value="1"/>
</dbReference>
<dbReference type="Pfam" id="PF11954">
    <property type="entry name" value="DUF3471"/>
    <property type="match status" value="1"/>
</dbReference>
<dbReference type="AlphaFoldDB" id="A0A1H5VCV9"/>